<feature type="region of interest" description="Disordered" evidence="1">
    <location>
        <begin position="1016"/>
        <end position="1115"/>
    </location>
</feature>
<reference evidence="3 4" key="1">
    <citation type="submission" date="2022-09" db="EMBL/GenBank/DDBJ databases">
        <authorList>
            <person name="Palmer J.M."/>
        </authorList>
    </citation>
    <scope>NUCLEOTIDE SEQUENCE [LARGE SCALE GENOMIC DNA]</scope>
    <source>
        <strain evidence="3 4">DSM 7382</strain>
    </source>
</reference>
<dbReference type="Proteomes" id="UP001385951">
    <property type="component" value="Unassembled WGS sequence"/>
</dbReference>
<feature type="domain" description="CxC2-like cysteine cluster KDZ transposase-associated" evidence="2">
    <location>
        <begin position="183"/>
        <end position="290"/>
    </location>
</feature>
<feature type="compositionally biased region" description="Acidic residues" evidence="1">
    <location>
        <begin position="1072"/>
        <end position="1105"/>
    </location>
</feature>
<evidence type="ECO:0000313" key="4">
    <source>
        <dbReference type="Proteomes" id="UP001385951"/>
    </source>
</evidence>
<dbReference type="AlphaFoldDB" id="A0AAW0G068"/>
<feature type="compositionally biased region" description="Polar residues" evidence="1">
    <location>
        <begin position="1021"/>
        <end position="1061"/>
    </location>
</feature>
<dbReference type="Pfam" id="PF18758">
    <property type="entry name" value="KDZ"/>
    <property type="match status" value="1"/>
</dbReference>
<accession>A0AAW0G068</accession>
<evidence type="ECO:0000313" key="3">
    <source>
        <dbReference type="EMBL" id="KAK7684515.1"/>
    </source>
</evidence>
<proteinExistence type="predicted"/>
<dbReference type="InterPro" id="IPR040521">
    <property type="entry name" value="KDZ"/>
</dbReference>
<sequence>MKRKASSHAIDFSLSDLEESETEGATVTVERFSADRRRILQIQQDDIRFSASRSPSESPSDVVFHDLANIEPNLLRGSTRRKAPRKPRTQRVFLSDEPMKDWLPHQEEYLDEMFWHDGRAGARSTCPDCVTTAQETRNPAKYVCKDCFSSRMFCRGCMVLRHVENPFHRIQEWSDTHWAPIALQALGLRIQLGHLPHQPCSRPLPAHAQMAVVHTNGIHAVNMDYCGCTSTAVSRRQQLMRHRLYPATVRKPKTCITYVALETMHLQNVQSKCGIYDLYTSVERLSDNTGLVKVRRCYKAVFRCLRQWKLLKMCKRAGRGHDPTGIAGTPSGGLAVECPACPHPGINIPGDLSATPEKDRWLYTLFTSIDACFWVKRYDISSEAKDPIIDDGLSYYVKNEPYHKELAKHGAQDEICSCTGLAALDHANTKFSKGYAATGIGACVCSRHEFLLKNAVGDLQKGEKYVNMDLIFCSAMRHHPDVDKLNSYDITCQWIIYLIDRISKYPAEYQVNLPDTAMLRWAIGKLHWYAHKQKGHSRYSLNWIPGVGRSDGEGIERRWWDIQPIASSVKMMGPGAHHTFLNDHWGYANWRKTVTLIHSLCRKLIRARFSAAAQEINFLSLSQGITYETQATWIKEVEDWEKDLSLPDPYYVERKGMTEVEIRCQLTEEEERAVSEGRQTMIHDVSAVSMLIISLDLEDQQALLQRGARSTAQQTKMSEQRTALHRRINRFHRIQVLYMPIVCQQLAADPSSVAPQHIETTPLFLPSSLSPSARAIGCKLGLVDAELRLRKARCQDSLEELRTLIHIRTRLVQYKRYEVRHVGPNTRCNALIKTHEARLHRMANKYRRSRKAILALIGPGEWESELQELKAEDLRGLEDDDVATQQKKDQQRRKRRKKNNLATPAEGNRIQSWIWRGVSEGNPQYNESLRLEWIKARARKLRWEEELQLLPEEIQRAIQFFKWKALDRSPNFRLHKSKRANQREGFVQPEILEGMVGYAHRQAQMMRAQASSGSKMWAKACQSTKPPQAQSRSAGSNGSTSGVQDGSATRTQDNSSSGTQDANGGNKGAEGNAEEDEEEEDEDEEDEDEDGDEDEEEEDQEDEENYVASSRDMEGLNVDDGFATWLQTGAADL</sequence>
<keyword evidence="4" id="KW-1185">Reference proteome</keyword>
<comment type="caution">
    <text evidence="3">The sequence shown here is derived from an EMBL/GenBank/DDBJ whole genome shotgun (WGS) entry which is preliminary data.</text>
</comment>
<feature type="region of interest" description="Disordered" evidence="1">
    <location>
        <begin position="880"/>
        <end position="903"/>
    </location>
</feature>
<dbReference type="Pfam" id="PF18803">
    <property type="entry name" value="CxC2"/>
    <property type="match status" value="1"/>
</dbReference>
<dbReference type="InterPro" id="IPR041457">
    <property type="entry name" value="CxC2_KDZ-assoc"/>
</dbReference>
<feature type="compositionally biased region" description="Basic residues" evidence="1">
    <location>
        <begin position="890"/>
        <end position="899"/>
    </location>
</feature>
<gene>
    <name evidence="3" type="ORF">QCA50_012462</name>
</gene>
<feature type="region of interest" description="Disordered" evidence="1">
    <location>
        <begin position="1"/>
        <end position="24"/>
    </location>
</feature>
<name>A0AAW0G068_9APHY</name>
<evidence type="ECO:0000259" key="2">
    <source>
        <dbReference type="Pfam" id="PF18803"/>
    </source>
</evidence>
<dbReference type="EMBL" id="JASBNA010000025">
    <property type="protein sequence ID" value="KAK7684515.1"/>
    <property type="molecule type" value="Genomic_DNA"/>
</dbReference>
<evidence type="ECO:0000256" key="1">
    <source>
        <dbReference type="SAM" id="MobiDB-lite"/>
    </source>
</evidence>
<organism evidence="3 4">
    <name type="scientific">Cerrena zonata</name>
    <dbReference type="NCBI Taxonomy" id="2478898"/>
    <lineage>
        <taxon>Eukaryota</taxon>
        <taxon>Fungi</taxon>
        <taxon>Dikarya</taxon>
        <taxon>Basidiomycota</taxon>
        <taxon>Agaricomycotina</taxon>
        <taxon>Agaricomycetes</taxon>
        <taxon>Polyporales</taxon>
        <taxon>Cerrenaceae</taxon>
        <taxon>Cerrena</taxon>
    </lineage>
</organism>
<protein>
    <recommendedName>
        <fullName evidence="2">CxC2-like cysteine cluster KDZ transposase-associated domain-containing protein</fullName>
    </recommendedName>
</protein>